<feature type="compositionally biased region" description="Low complexity" evidence="1">
    <location>
        <begin position="250"/>
        <end position="264"/>
    </location>
</feature>
<organism evidence="2 3">
    <name type="scientific">Bathycoccus prasinos</name>
    <dbReference type="NCBI Taxonomy" id="41875"/>
    <lineage>
        <taxon>Eukaryota</taxon>
        <taxon>Viridiplantae</taxon>
        <taxon>Chlorophyta</taxon>
        <taxon>Mamiellophyceae</taxon>
        <taxon>Mamiellales</taxon>
        <taxon>Bathycoccaceae</taxon>
        <taxon>Bathycoccus</taxon>
    </lineage>
</organism>
<accession>K8EJK9</accession>
<feature type="region of interest" description="Disordered" evidence="1">
    <location>
        <begin position="285"/>
        <end position="312"/>
    </location>
</feature>
<gene>
    <name evidence="2" type="ordered locus">Bathy10g01900</name>
</gene>
<keyword evidence="2" id="KW-0808">Transferase</keyword>
<dbReference type="AlphaFoldDB" id="K8EJK9"/>
<dbReference type="GO" id="GO:0032259">
    <property type="term" value="P:methylation"/>
    <property type="evidence" value="ECO:0007669"/>
    <property type="project" value="UniProtKB-KW"/>
</dbReference>
<sequence length="555" mass="62352">MRVVASSLFAFRQQELRRKQHHHRHHHQHHAYERKRRRNRCAIASNIATKTTESPPLEYYEHTKIPSTEFTETCHGPEEYTSVLLHAMRMQWKHGFTHVPNGFRRVTHGFGEILAGMQPAAAERCVELLLRRGEAEDDDHDTSKTENKESVLDPFCGGGTVPVVAMTNGLIAYGTDVSPLALHVCGHRVWVPENVDEEETWLRERMKKIEAIVADEKDADENVNPLGSFASIAVAVEKAISVESEDDESNSSSSGNESNSNSIDSTTRKTALFFCLAEAERRHFVRQKRNKRKKRFGKRRATSNGSKSDRDDSYYSPLSFYQRCVDEYIFRVKDLHDAVGGAADVVIRKGDARFDDLVPKDKIGTVSGILTSPPYPGVYDYVSFARKQRSRFRVGSTAGNGSAITTTIEETESEKPPTSYYVDAKVPDSNELDENGNRAPWSDDFSSANEFGAKRELRKDPSAFNDKWTQSQTQWLKNAYKTLKPSGRMLVMIGDGANVDALKSTVVCAEQLGFTLLASCSLALLRTMESTGTVYNGARKEHLILFEKKLLSKSE</sequence>
<protein>
    <submittedName>
        <fullName evidence="2">DNA methyltransferase</fullName>
    </submittedName>
</protein>
<feature type="compositionally biased region" description="Basic residues" evidence="1">
    <location>
        <begin position="285"/>
        <end position="301"/>
    </location>
</feature>
<name>K8EJK9_9CHLO</name>
<dbReference type="Proteomes" id="UP000198341">
    <property type="component" value="Chromosome 10"/>
</dbReference>
<feature type="compositionally biased region" description="Basic residues" evidence="1">
    <location>
        <begin position="18"/>
        <end position="37"/>
    </location>
</feature>
<dbReference type="Gene3D" id="3.40.50.150">
    <property type="entry name" value="Vaccinia Virus protein VP39"/>
    <property type="match status" value="2"/>
</dbReference>
<dbReference type="RefSeq" id="XP_007510683.1">
    <property type="nucleotide sequence ID" value="XM_007510621.1"/>
</dbReference>
<proteinExistence type="predicted"/>
<dbReference type="eggNOG" id="ENOG502SH33">
    <property type="taxonomic scope" value="Eukaryota"/>
</dbReference>
<keyword evidence="3" id="KW-1185">Reference proteome</keyword>
<keyword evidence="2" id="KW-0489">Methyltransferase</keyword>
<feature type="region of interest" description="Disordered" evidence="1">
    <location>
        <begin position="17"/>
        <end position="37"/>
    </location>
</feature>
<dbReference type="GO" id="GO:0008168">
    <property type="term" value="F:methyltransferase activity"/>
    <property type="evidence" value="ECO:0007669"/>
    <property type="project" value="UniProtKB-KW"/>
</dbReference>
<dbReference type="EMBL" id="FO082269">
    <property type="protein sequence ID" value="CCO18216.1"/>
    <property type="molecule type" value="Genomic_DNA"/>
</dbReference>
<dbReference type="OrthoDB" id="418661at2759"/>
<evidence type="ECO:0000256" key="1">
    <source>
        <dbReference type="SAM" id="MobiDB-lite"/>
    </source>
</evidence>
<evidence type="ECO:0000313" key="3">
    <source>
        <dbReference type="Proteomes" id="UP000198341"/>
    </source>
</evidence>
<dbReference type="SUPFAM" id="SSF53335">
    <property type="entry name" value="S-adenosyl-L-methionine-dependent methyltransferases"/>
    <property type="match status" value="1"/>
</dbReference>
<dbReference type="InterPro" id="IPR029063">
    <property type="entry name" value="SAM-dependent_MTases_sf"/>
</dbReference>
<evidence type="ECO:0000313" key="2">
    <source>
        <dbReference type="EMBL" id="CCO18216.1"/>
    </source>
</evidence>
<dbReference type="KEGG" id="bpg:Bathy10g01900"/>
<feature type="region of interest" description="Disordered" evidence="1">
    <location>
        <begin position="243"/>
        <end position="264"/>
    </location>
</feature>
<dbReference type="GeneID" id="19013266"/>
<reference evidence="2 3" key="1">
    <citation type="submission" date="2011-10" db="EMBL/GenBank/DDBJ databases">
        <authorList>
            <person name="Genoscope - CEA"/>
        </authorList>
    </citation>
    <scope>NUCLEOTIDE SEQUENCE [LARGE SCALE GENOMIC DNA]</scope>
    <source>
        <strain evidence="2 3">RCC 1105</strain>
    </source>
</reference>